<reference evidence="2" key="1">
    <citation type="journal article" date="2020" name="Nature">
        <title>Giant virus diversity and host interactions through global metagenomics.</title>
        <authorList>
            <person name="Schulz F."/>
            <person name="Roux S."/>
            <person name="Paez-Espino D."/>
            <person name="Jungbluth S."/>
            <person name="Walsh D.A."/>
            <person name="Denef V.J."/>
            <person name="McMahon K.D."/>
            <person name="Konstantinidis K.T."/>
            <person name="Eloe-Fadrosh E.A."/>
            <person name="Kyrpides N.C."/>
            <person name="Woyke T."/>
        </authorList>
    </citation>
    <scope>NUCLEOTIDE SEQUENCE</scope>
    <source>
        <strain evidence="2">GVMAG-M-3300027747-57</strain>
    </source>
</reference>
<protein>
    <submittedName>
        <fullName evidence="2">Uncharacterized protein</fullName>
    </submittedName>
</protein>
<sequence length="80" mass="9531">MSDIMNYLFGPIGEEYCLWFYILSIFNFVYLVLFLIPAIYIGITKKVSGMYWIKVFAASLYVFAFYFQNRLLHNMCVVKK</sequence>
<organism evidence="2">
    <name type="scientific">viral metagenome</name>
    <dbReference type="NCBI Taxonomy" id="1070528"/>
    <lineage>
        <taxon>unclassified sequences</taxon>
        <taxon>metagenomes</taxon>
        <taxon>organismal metagenomes</taxon>
    </lineage>
</organism>
<dbReference type="AlphaFoldDB" id="A0A6C0JQP4"/>
<evidence type="ECO:0000256" key="1">
    <source>
        <dbReference type="SAM" id="Phobius"/>
    </source>
</evidence>
<feature type="transmembrane region" description="Helical" evidence="1">
    <location>
        <begin position="50"/>
        <end position="67"/>
    </location>
</feature>
<evidence type="ECO:0000313" key="2">
    <source>
        <dbReference type="EMBL" id="QHU06044.1"/>
    </source>
</evidence>
<proteinExistence type="predicted"/>
<keyword evidence="1" id="KW-0472">Membrane</keyword>
<feature type="transmembrane region" description="Helical" evidence="1">
    <location>
        <begin position="20"/>
        <end position="43"/>
    </location>
</feature>
<keyword evidence="1" id="KW-0812">Transmembrane</keyword>
<keyword evidence="1" id="KW-1133">Transmembrane helix</keyword>
<dbReference type="EMBL" id="MN740430">
    <property type="protein sequence ID" value="QHU06044.1"/>
    <property type="molecule type" value="Genomic_DNA"/>
</dbReference>
<name>A0A6C0JQP4_9ZZZZ</name>
<accession>A0A6C0JQP4</accession>